<feature type="domain" description="ABC transporter" evidence="4">
    <location>
        <begin position="7"/>
        <end position="246"/>
    </location>
</feature>
<dbReference type="Gene3D" id="3.40.50.300">
    <property type="entry name" value="P-loop containing nucleotide triphosphate hydrolases"/>
    <property type="match status" value="1"/>
</dbReference>
<sequence length="249" mass="27493">MECRPIIELHGICKFYPMGDTFVHALRSVDLDIKKGEFVAIMGASGSGKSTLLNILGCLDKPSSGIYTFEGVDVQAFDPEHLAVHRNRKIGFVFQSFNLLPRTTALENVELPLIYNPDISRRVAREKASKALAALGLKDRSSHFPTQLSGGQQQRAAIARAIINDPVLLLADEPTGNLDTQTSIEIMAVFQQLNQRGMTIVLVTHETDIAEYAGRTIRFRDGKITSDTIVHCPRLAHEMLIQTAIPVNE</sequence>
<organism evidence="5 6">
    <name type="scientific">Candidatus Raymondbacteria bacterium RIFOXYD12_FULL_49_13</name>
    <dbReference type="NCBI Taxonomy" id="1817890"/>
    <lineage>
        <taxon>Bacteria</taxon>
        <taxon>Raymondiibacteriota</taxon>
    </lineage>
</organism>
<evidence type="ECO:0000259" key="4">
    <source>
        <dbReference type="PROSITE" id="PS50893"/>
    </source>
</evidence>
<dbReference type="GO" id="GO:0005886">
    <property type="term" value="C:plasma membrane"/>
    <property type="evidence" value="ECO:0007669"/>
    <property type="project" value="TreeGrafter"/>
</dbReference>
<dbReference type="InterPro" id="IPR017871">
    <property type="entry name" value="ABC_transporter-like_CS"/>
</dbReference>
<dbReference type="InterPro" id="IPR003439">
    <property type="entry name" value="ABC_transporter-like_ATP-bd"/>
</dbReference>
<dbReference type="PROSITE" id="PS50893">
    <property type="entry name" value="ABC_TRANSPORTER_2"/>
    <property type="match status" value="1"/>
</dbReference>
<dbReference type="GO" id="GO:0098796">
    <property type="term" value="C:membrane protein complex"/>
    <property type="evidence" value="ECO:0007669"/>
    <property type="project" value="UniProtKB-ARBA"/>
</dbReference>
<dbReference type="CDD" id="cd03255">
    <property type="entry name" value="ABC_MJ0796_LolCDE_FtsE"/>
    <property type="match status" value="1"/>
</dbReference>
<evidence type="ECO:0000256" key="3">
    <source>
        <dbReference type="ARBA" id="ARBA00022840"/>
    </source>
</evidence>
<keyword evidence="3 5" id="KW-0067">ATP-binding</keyword>
<dbReference type="SUPFAM" id="SSF52540">
    <property type="entry name" value="P-loop containing nucleoside triphosphate hydrolases"/>
    <property type="match status" value="1"/>
</dbReference>
<dbReference type="SMART" id="SM00382">
    <property type="entry name" value="AAA"/>
    <property type="match status" value="1"/>
</dbReference>
<dbReference type="PANTHER" id="PTHR24220:SF86">
    <property type="entry name" value="ABC TRANSPORTER ABCH.1"/>
    <property type="match status" value="1"/>
</dbReference>
<dbReference type="PROSITE" id="PS00211">
    <property type="entry name" value="ABC_TRANSPORTER_1"/>
    <property type="match status" value="1"/>
</dbReference>
<evidence type="ECO:0000256" key="1">
    <source>
        <dbReference type="ARBA" id="ARBA00022448"/>
    </source>
</evidence>
<dbReference type="InterPro" id="IPR015854">
    <property type="entry name" value="ABC_transpr_LolD-like"/>
</dbReference>
<evidence type="ECO:0000313" key="6">
    <source>
        <dbReference type="Proteomes" id="UP000179243"/>
    </source>
</evidence>
<dbReference type="GO" id="GO:0022857">
    <property type="term" value="F:transmembrane transporter activity"/>
    <property type="evidence" value="ECO:0007669"/>
    <property type="project" value="TreeGrafter"/>
</dbReference>
<evidence type="ECO:0000256" key="2">
    <source>
        <dbReference type="ARBA" id="ARBA00022741"/>
    </source>
</evidence>
<accession>A0A1F7FH26</accession>
<dbReference type="Pfam" id="PF00005">
    <property type="entry name" value="ABC_tran"/>
    <property type="match status" value="1"/>
</dbReference>
<comment type="caution">
    <text evidence="5">The sequence shown here is derived from an EMBL/GenBank/DDBJ whole genome shotgun (WGS) entry which is preliminary data.</text>
</comment>
<dbReference type="InterPro" id="IPR017911">
    <property type="entry name" value="MacB-like_ATP-bd"/>
</dbReference>
<proteinExistence type="predicted"/>
<dbReference type="GO" id="GO:0016887">
    <property type="term" value="F:ATP hydrolysis activity"/>
    <property type="evidence" value="ECO:0007669"/>
    <property type="project" value="InterPro"/>
</dbReference>
<gene>
    <name evidence="5" type="ORF">A2519_14690</name>
</gene>
<dbReference type="GO" id="GO:0005524">
    <property type="term" value="F:ATP binding"/>
    <property type="evidence" value="ECO:0007669"/>
    <property type="project" value="UniProtKB-KW"/>
</dbReference>
<reference evidence="5 6" key="1">
    <citation type="journal article" date="2016" name="Nat. Commun.">
        <title>Thousands of microbial genomes shed light on interconnected biogeochemical processes in an aquifer system.</title>
        <authorList>
            <person name="Anantharaman K."/>
            <person name="Brown C.T."/>
            <person name="Hug L.A."/>
            <person name="Sharon I."/>
            <person name="Castelle C.J."/>
            <person name="Probst A.J."/>
            <person name="Thomas B.C."/>
            <person name="Singh A."/>
            <person name="Wilkins M.J."/>
            <person name="Karaoz U."/>
            <person name="Brodie E.L."/>
            <person name="Williams K.H."/>
            <person name="Hubbard S.S."/>
            <person name="Banfield J.F."/>
        </authorList>
    </citation>
    <scope>NUCLEOTIDE SEQUENCE [LARGE SCALE GENOMIC DNA]</scope>
</reference>
<dbReference type="InterPro" id="IPR003593">
    <property type="entry name" value="AAA+_ATPase"/>
</dbReference>
<dbReference type="PANTHER" id="PTHR24220">
    <property type="entry name" value="IMPORT ATP-BINDING PROTEIN"/>
    <property type="match status" value="1"/>
</dbReference>
<dbReference type="FunFam" id="3.40.50.300:FF:000032">
    <property type="entry name" value="Export ABC transporter ATP-binding protein"/>
    <property type="match status" value="1"/>
</dbReference>
<keyword evidence="1" id="KW-0813">Transport</keyword>
<dbReference type="EMBL" id="MFYX01000042">
    <property type="protein sequence ID" value="OGK06014.1"/>
    <property type="molecule type" value="Genomic_DNA"/>
</dbReference>
<evidence type="ECO:0000313" key="5">
    <source>
        <dbReference type="EMBL" id="OGK06014.1"/>
    </source>
</evidence>
<dbReference type="AlphaFoldDB" id="A0A1F7FH26"/>
<protein>
    <submittedName>
        <fullName evidence="5">ABC transporter ATP-binding protein</fullName>
    </submittedName>
</protein>
<name>A0A1F7FH26_UNCRA</name>
<dbReference type="Proteomes" id="UP000179243">
    <property type="component" value="Unassembled WGS sequence"/>
</dbReference>
<dbReference type="InterPro" id="IPR027417">
    <property type="entry name" value="P-loop_NTPase"/>
</dbReference>
<keyword evidence="2" id="KW-0547">Nucleotide-binding</keyword>